<evidence type="ECO:0000313" key="1">
    <source>
        <dbReference type="EMBL" id="KAI3777031.1"/>
    </source>
</evidence>
<reference evidence="2" key="1">
    <citation type="journal article" date="2022" name="Mol. Ecol. Resour.">
        <title>The genomes of chicory, endive, great burdock and yacon provide insights into Asteraceae palaeo-polyploidization history and plant inulin production.</title>
        <authorList>
            <person name="Fan W."/>
            <person name="Wang S."/>
            <person name="Wang H."/>
            <person name="Wang A."/>
            <person name="Jiang F."/>
            <person name="Liu H."/>
            <person name="Zhao H."/>
            <person name="Xu D."/>
            <person name="Zhang Y."/>
        </authorList>
    </citation>
    <scope>NUCLEOTIDE SEQUENCE [LARGE SCALE GENOMIC DNA]</scope>
    <source>
        <strain evidence="2">cv. Yunnan</strain>
    </source>
</reference>
<gene>
    <name evidence="1" type="ORF">L1987_46824</name>
</gene>
<organism evidence="1 2">
    <name type="scientific">Smallanthus sonchifolius</name>
    <dbReference type="NCBI Taxonomy" id="185202"/>
    <lineage>
        <taxon>Eukaryota</taxon>
        <taxon>Viridiplantae</taxon>
        <taxon>Streptophyta</taxon>
        <taxon>Embryophyta</taxon>
        <taxon>Tracheophyta</taxon>
        <taxon>Spermatophyta</taxon>
        <taxon>Magnoliopsida</taxon>
        <taxon>eudicotyledons</taxon>
        <taxon>Gunneridae</taxon>
        <taxon>Pentapetalae</taxon>
        <taxon>asterids</taxon>
        <taxon>campanulids</taxon>
        <taxon>Asterales</taxon>
        <taxon>Asteraceae</taxon>
        <taxon>Asteroideae</taxon>
        <taxon>Heliantheae alliance</taxon>
        <taxon>Millerieae</taxon>
        <taxon>Smallanthus</taxon>
    </lineage>
</organism>
<reference evidence="1 2" key="2">
    <citation type="journal article" date="2022" name="Mol. Ecol. Resour.">
        <title>The genomes of chicory, endive, great burdock and yacon provide insights into Asteraceae paleo-polyploidization history and plant inulin production.</title>
        <authorList>
            <person name="Fan W."/>
            <person name="Wang S."/>
            <person name="Wang H."/>
            <person name="Wang A."/>
            <person name="Jiang F."/>
            <person name="Liu H."/>
            <person name="Zhao H."/>
            <person name="Xu D."/>
            <person name="Zhang Y."/>
        </authorList>
    </citation>
    <scope>NUCLEOTIDE SEQUENCE [LARGE SCALE GENOMIC DNA]</scope>
    <source>
        <strain evidence="2">cv. Yunnan</strain>
        <tissue evidence="1">Leaves</tissue>
    </source>
</reference>
<protein>
    <submittedName>
        <fullName evidence="1">Uncharacterized protein</fullName>
    </submittedName>
</protein>
<proteinExistence type="predicted"/>
<keyword evidence="2" id="KW-1185">Reference proteome</keyword>
<name>A0ACB9G1U1_9ASTR</name>
<accession>A0ACB9G1U1</accession>
<comment type="caution">
    <text evidence="1">The sequence shown here is derived from an EMBL/GenBank/DDBJ whole genome shotgun (WGS) entry which is preliminary data.</text>
</comment>
<evidence type="ECO:0000313" key="2">
    <source>
        <dbReference type="Proteomes" id="UP001056120"/>
    </source>
</evidence>
<sequence length="77" mass="9019">MNQVLDLCKVFEFLEDGLNDLASILRAYHTKRKKKEEGEVPPGIKDLPYYVKKLEEDQRVYVDSNVVIQYFSVILVQ</sequence>
<dbReference type="Proteomes" id="UP001056120">
    <property type="component" value="Linkage Group LG15"/>
</dbReference>
<dbReference type="EMBL" id="CM042032">
    <property type="protein sequence ID" value="KAI3777031.1"/>
    <property type="molecule type" value="Genomic_DNA"/>
</dbReference>